<reference evidence="1 2" key="1">
    <citation type="submission" date="2017-09" db="EMBL/GenBank/DDBJ databases">
        <title>Large-scale bioinformatics analysis of Bacillus genomes uncovers conserved roles of natural products in bacterial physiology.</title>
        <authorList>
            <consortium name="Agbiome Team Llc"/>
            <person name="Bleich R.M."/>
            <person name="Kirk G.J."/>
            <person name="Santa Maria K.C."/>
            <person name="Allen S.E."/>
            <person name="Farag S."/>
            <person name="Shank E.A."/>
            <person name="Bowers A."/>
        </authorList>
    </citation>
    <scope>NUCLEOTIDE SEQUENCE [LARGE SCALE GENOMIC DNA]</scope>
    <source>
        <strain evidence="1 2">AFS027958</strain>
    </source>
</reference>
<sequence length="69" mass="8102">MHKGEYILVHAPGTTAKPAIKRMTLSNWEFIHNHENDVNHNTDYSNFVYLRYKDKGAAFRAADYAYNHF</sequence>
<gene>
    <name evidence="1" type="ORF">CN596_12045</name>
</gene>
<evidence type="ECO:0000313" key="2">
    <source>
        <dbReference type="Proteomes" id="UP000220934"/>
    </source>
</evidence>
<name>A0AB36SPB4_9BACI</name>
<protein>
    <submittedName>
        <fullName evidence="1">Uncharacterized protein</fullName>
    </submittedName>
</protein>
<dbReference type="EMBL" id="NUAJ01000012">
    <property type="protein sequence ID" value="PEN54709.1"/>
    <property type="molecule type" value="Genomic_DNA"/>
</dbReference>
<organism evidence="1 2">
    <name type="scientific">Bacillus toyonensis</name>
    <dbReference type="NCBI Taxonomy" id="155322"/>
    <lineage>
        <taxon>Bacteria</taxon>
        <taxon>Bacillati</taxon>
        <taxon>Bacillota</taxon>
        <taxon>Bacilli</taxon>
        <taxon>Bacillales</taxon>
        <taxon>Bacillaceae</taxon>
        <taxon>Bacillus</taxon>
        <taxon>Bacillus cereus group</taxon>
    </lineage>
</organism>
<dbReference type="Proteomes" id="UP000220934">
    <property type="component" value="Unassembled WGS sequence"/>
</dbReference>
<dbReference type="AlphaFoldDB" id="A0AB36SPB4"/>
<dbReference type="RefSeq" id="WP_000548716.1">
    <property type="nucleotide sequence ID" value="NZ_JBALRF010000014.1"/>
</dbReference>
<accession>A0AB36SPB4</accession>
<evidence type="ECO:0000313" key="1">
    <source>
        <dbReference type="EMBL" id="PEN54709.1"/>
    </source>
</evidence>
<comment type="caution">
    <text evidence="1">The sequence shown here is derived from an EMBL/GenBank/DDBJ whole genome shotgun (WGS) entry which is preliminary data.</text>
</comment>
<proteinExistence type="predicted"/>